<dbReference type="AlphaFoldDB" id="A0A223DQL7"/>
<geneLocation type="plasmid" evidence="1">
    <name>p447-IMP</name>
</geneLocation>
<organism evidence="1">
    <name type="scientific">Klebsiella pneumoniae</name>
    <dbReference type="NCBI Taxonomy" id="573"/>
    <lineage>
        <taxon>Bacteria</taxon>
        <taxon>Pseudomonadati</taxon>
        <taxon>Pseudomonadota</taxon>
        <taxon>Gammaproteobacteria</taxon>
        <taxon>Enterobacterales</taxon>
        <taxon>Enterobacteriaceae</taxon>
        <taxon>Klebsiella/Raoultella group</taxon>
        <taxon>Klebsiella</taxon>
        <taxon>Klebsiella pneumoniae complex</taxon>
    </lineage>
</organism>
<keyword evidence="1" id="KW-0614">Plasmid</keyword>
<evidence type="ECO:0000313" key="1">
    <source>
        <dbReference type="EMBL" id="ASS84982.1"/>
    </source>
</evidence>
<name>A0A223DQL7_KLEPN</name>
<accession>A0A223DQL7</accession>
<reference evidence="1" key="1">
    <citation type="submission" date="2019-05" db="EMBL/GenBank/DDBJ databases">
        <title>Complete sequence of plasmid p447-IMP harbouring the metallo-beta-lactamase gene blaIMP-8.</title>
        <authorList>
            <person name="Zhan Z."/>
            <person name="Feng J."/>
            <person name="Jiang X."/>
            <person name="Liang Q."/>
            <person name="Liang L."/>
            <person name="Yuan M."/>
            <person name="Fang H."/>
            <person name="Li P."/>
            <person name="Zhou D."/>
        </authorList>
    </citation>
    <scope>NUCLEOTIDE SEQUENCE</scope>
    <source>
        <strain evidence="1">447</strain>
        <plasmid evidence="1">p447-IMP</plasmid>
    </source>
</reference>
<protein>
    <submittedName>
        <fullName evidence="1">Uncharacterized protein</fullName>
    </submittedName>
</protein>
<proteinExistence type="predicted"/>
<sequence length="90" mass="10387">MYKLNLSSREHIAANAGTNRRIKSNCVPSCTTRAFPLYVPKLLFFMAGTKCCFLRNKLPLRNLCFQQVCKLYCTIQSKGNLMKLMIFILF</sequence>
<dbReference type="EMBL" id="KY978631">
    <property type="protein sequence ID" value="ASS84982.1"/>
    <property type="molecule type" value="Genomic_DNA"/>
</dbReference>